<gene>
    <name evidence="1" type="ORF">ElyMa_005428100</name>
</gene>
<reference evidence="1 2" key="1">
    <citation type="journal article" date="2021" name="Elife">
        <title>Chloroplast acquisition without the gene transfer in kleptoplastic sea slugs, Plakobranchus ocellatus.</title>
        <authorList>
            <person name="Maeda T."/>
            <person name="Takahashi S."/>
            <person name="Yoshida T."/>
            <person name="Shimamura S."/>
            <person name="Takaki Y."/>
            <person name="Nagai Y."/>
            <person name="Toyoda A."/>
            <person name="Suzuki Y."/>
            <person name="Arimoto A."/>
            <person name="Ishii H."/>
            <person name="Satoh N."/>
            <person name="Nishiyama T."/>
            <person name="Hasebe M."/>
            <person name="Maruyama T."/>
            <person name="Minagawa J."/>
            <person name="Obokata J."/>
            <person name="Shigenobu S."/>
        </authorList>
    </citation>
    <scope>NUCLEOTIDE SEQUENCE [LARGE SCALE GENOMIC DNA]</scope>
</reference>
<organism evidence="1 2">
    <name type="scientific">Elysia marginata</name>
    <dbReference type="NCBI Taxonomy" id="1093978"/>
    <lineage>
        <taxon>Eukaryota</taxon>
        <taxon>Metazoa</taxon>
        <taxon>Spiralia</taxon>
        <taxon>Lophotrochozoa</taxon>
        <taxon>Mollusca</taxon>
        <taxon>Gastropoda</taxon>
        <taxon>Heterobranchia</taxon>
        <taxon>Euthyneura</taxon>
        <taxon>Panpulmonata</taxon>
        <taxon>Sacoglossa</taxon>
        <taxon>Placobranchoidea</taxon>
        <taxon>Plakobranchidae</taxon>
        <taxon>Elysia</taxon>
    </lineage>
</organism>
<comment type="caution">
    <text evidence="1">The sequence shown here is derived from an EMBL/GenBank/DDBJ whole genome shotgun (WGS) entry which is preliminary data.</text>
</comment>
<dbReference type="Proteomes" id="UP000762676">
    <property type="component" value="Unassembled WGS sequence"/>
</dbReference>
<dbReference type="EMBL" id="BMAT01010809">
    <property type="protein sequence ID" value="GFR61186.1"/>
    <property type="molecule type" value="Genomic_DNA"/>
</dbReference>
<accession>A0AAV4EK85</accession>
<dbReference type="AlphaFoldDB" id="A0AAV4EK85"/>
<evidence type="ECO:0000313" key="1">
    <source>
        <dbReference type="EMBL" id="GFR61186.1"/>
    </source>
</evidence>
<keyword evidence="2" id="KW-1185">Reference proteome</keyword>
<name>A0AAV4EK85_9GAST</name>
<proteinExistence type="predicted"/>
<protein>
    <submittedName>
        <fullName evidence="1">Uncharacterized protein</fullName>
    </submittedName>
</protein>
<evidence type="ECO:0000313" key="2">
    <source>
        <dbReference type="Proteomes" id="UP000762676"/>
    </source>
</evidence>
<sequence length="88" mass="10094">MAEAMNTSELIAMLREQMASQQAQHRQQMKAVLTVEHKPEETAISVRVRQLNAFELDLKFKDEDVQIFGIHRPVPLALQEDLEAAYDT</sequence>